<dbReference type="InterPro" id="IPR015421">
    <property type="entry name" value="PyrdxlP-dep_Trfase_major"/>
</dbReference>
<keyword evidence="4" id="KW-0032">Aminotransferase</keyword>
<comment type="cofactor">
    <cofactor evidence="1">
        <name>pyridoxal 5'-phosphate</name>
        <dbReference type="ChEBI" id="CHEBI:597326"/>
    </cofactor>
</comment>
<evidence type="ECO:0000256" key="2">
    <source>
        <dbReference type="ARBA" id="ARBA00022898"/>
    </source>
</evidence>
<dbReference type="InterPro" id="IPR015422">
    <property type="entry name" value="PyrdxlP-dep_Trfase_small"/>
</dbReference>
<organism evidence="4 5">
    <name type="scientific">Spirosoma pollinicola</name>
    <dbReference type="NCBI Taxonomy" id="2057025"/>
    <lineage>
        <taxon>Bacteria</taxon>
        <taxon>Pseudomonadati</taxon>
        <taxon>Bacteroidota</taxon>
        <taxon>Cytophagia</taxon>
        <taxon>Cytophagales</taxon>
        <taxon>Cytophagaceae</taxon>
        <taxon>Spirosoma</taxon>
    </lineage>
</organism>
<proteinExistence type="predicted"/>
<dbReference type="OrthoDB" id="975012at2"/>
<keyword evidence="4" id="KW-0808">Transferase</keyword>
<dbReference type="GO" id="GO:0019265">
    <property type="term" value="P:glycine biosynthetic process, by transamination of glyoxylate"/>
    <property type="evidence" value="ECO:0007669"/>
    <property type="project" value="TreeGrafter"/>
</dbReference>
<sequence length="350" mass="38479">MITFYPGPSKVYPQVADYAVDAVREGIVSLNHRSAGFMDIVKETVRLLHDKLDIPADYHIALVSSATECWEIVAQSLTAASSLHPYNGAFGKKWAEYAYKIKPPVSLSEADVLCIIQNETSNGTQVTMETLAQFRRDFSALIAVDAVSSMAGIAFDWSLGDVWFASVQKCFGLPAGLAVLIYSPAALKRAEEIGENAHYNSLLFIHENFSKFQTPYTPNGLGIYMLMRVLQQLPPIAVVDIITKKRAADWYTFFEQFGPGSSQAHGSLTKPALSPDFRLLINDKPDRSDTVIAVEGSESAIKAIKVAAQQAGIMLGNGYGDWKNTTFRIANFPAISDDEIGTLMQFLRSY</sequence>
<dbReference type="InterPro" id="IPR015424">
    <property type="entry name" value="PyrdxlP-dep_Trfase"/>
</dbReference>
<name>A0A2K8ZBE8_9BACT</name>
<evidence type="ECO:0000313" key="5">
    <source>
        <dbReference type="Proteomes" id="UP000232883"/>
    </source>
</evidence>
<dbReference type="KEGG" id="spir:CWM47_07530"/>
<accession>A0A2K8ZBE8</accession>
<dbReference type="RefSeq" id="WP_100993775.1">
    <property type="nucleotide sequence ID" value="NZ_CP025096.1"/>
</dbReference>
<evidence type="ECO:0000259" key="3">
    <source>
        <dbReference type="Pfam" id="PF00266"/>
    </source>
</evidence>
<dbReference type="GO" id="GO:0008453">
    <property type="term" value="F:alanine-glyoxylate transaminase activity"/>
    <property type="evidence" value="ECO:0007669"/>
    <property type="project" value="TreeGrafter"/>
</dbReference>
<dbReference type="PANTHER" id="PTHR21152:SF40">
    <property type="entry name" value="ALANINE--GLYOXYLATE AMINOTRANSFERASE"/>
    <property type="match status" value="1"/>
</dbReference>
<keyword evidence="5" id="KW-1185">Reference proteome</keyword>
<dbReference type="Gene3D" id="3.90.1150.10">
    <property type="entry name" value="Aspartate Aminotransferase, domain 1"/>
    <property type="match status" value="1"/>
</dbReference>
<dbReference type="AlphaFoldDB" id="A0A2K8ZBE8"/>
<evidence type="ECO:0000313" key="4">
    <source>
        <dbReference type="EMBL" id="AUD07207.1"/>
    </source>
</evidence>
<keyword evidence="2" id="KW-0663">Pyridoxal phosphate</keyword>
<gene>
    <name evidence="4" type="ORF">CWM47_07530</name>
</gene>
<dbReference type="GO" id="GO:0004760">
    <property type="term" value="F:L-serine-pyruvate transaminase activity"/>
    <property type="evidence" value="ECO:0007669"/>
    <property type="project" value="TreeGrafter"/>
</dbReference>
<dbReference type="Proteomes" id="UP000232883">
    <property type="component" value="Chromosome"/>
</dbReference>
<dbReference type="SUPFAM" id="SSF53383">
    <property type="entry name" value="PLP-dependent transferases"/>
    <property type="match status" value="1"/>
</dbReference>
<dbReference type="Pfam" id="PF00266">
    <property type="entry name" value="Aminotran_5"/>
    <property type="match status" value="1"/>
</dbReference>
<dbReference type="InterPro" id="IPR000192">
    <property type="entry name" value="Aminotrans_V_dom"/>
</dbReference>
<reference evidence="4 5" key="1">
    <citation type="submission" date="2017-11" db="EMBL/GenBank/DDBJ databases">
        <title>Taxonomic description and genome sequences of Spirosoma HA7 sp. nov., isolated from pollen microhabitat of Corylus avellana.</title>
        <authorList>
            <person name="Ambika Manirajan B."/>
            <person name="Suarez C."/>
            <person name="Ratering S."/>
            <person name="Geissler-Plaum R."/>
            <person name="Cardinale M."/>
            <person name="Sylvia S."/>
        </authorList>
    </citation>
    <scope>NUCLEOTIDE SEQUENCE [LARGE SCALE GENOMIC DNA]</scope>
    <source>
        <strain evidence="4 5">HA7</strain>
    </source>
</reference>
<evidence type="ECO:0000256" key="1">
    <source>
        <dbReference type="ARBA" id="ARBA00001933"/>
    </source>
</evidence>
<protein>
    <submittedName>
        <fullName evidence="4">Phosphoserine aminotransferase</fullName>
    </submittedName>
</protein>
<dbReference type="Gene3D" id="3.40.640.10">
    <property type="entry name" value="Type I PLP-dependent aspartate aminotransferase-like (Major domain)"/>
    <property type="match status" value="1"/>
</dbReference>
<feature type="domain" description="Aminotransferase class V" evidence="3">
    <location>
        <begin position="109"/>
        <end position="233"/>
    </location>
</feature>
<dbReference type="PANTHER" id="PTHR21152">
    <property type="entry name" value="AMINOTRANSFERASE CLASS V"/>
    <property type="match status" value="1"/>
</dbReference>
<dbReference type="EMBL" id="CP025096">
    <property type="protein sequence ID" value="AUD07207.1"/>
    <property type="molecule type" value="Genomic_DNA"/>
</dbReference>